<dbReference type="SUPFAM" id="SSF141371">
    <property type="entry name" value="PilZ domain-like"/>
    <property type="match status" value="1"/>
</dbReference>
<comment type="caution">
    <text evidence="3">The sequence shown here is derived from an EMBL/GenBank/DDBJ whole genome shotgun (WGS) entry which is preliminary data.</text>
</comment>
<dbReference type="GeneID" id="29420547"/>
<dbReference type="Proteomes" id="UP000019482">
    <property type="component" value="Unassembled WGS sequence"/>
</dbReference>
<reference evidence="3 4" key="1">
    <citation type="journal article" date="2015" name="Genome Announc.">
        <title>Draft Genome Sequence of Clostridium tyrobutyricum Strain DIVETGP, Isolated from Cow's Milk for Grana Padano Production.</title>
        <authorList>
            <person name="Soggiu A."/>
            <person name="Piras C."/>
            <person name="Gaiarsa S."/>
            <person name="Sassera D."/>
            <person name="Roncada P."/>
            <person name="Bendixen E."/>
            <person name="Brasca M."/>
            <person name="Bonizzi L."/>
        </authorList>
    </citation>
    <scope>NUCLEOTIDE SEQUENCE [LARGE SCALE GENOMIC DNA]</scope>
    <source>
        <strain evidence="3 4">DIVETGP</strain>
    </source>
</reference>
<dbReference type="RefSeq" id="WP_020381132.1">
    <property type="nucleotide sequence ID" value="NZ_CBXI010000040.1"/>
</dbReference>
<dbReference type="Pfam" id="PF07238">
    <property type="entry name" value="PilZ"/>
    <property type="match status" value="1"/>
</dbReference>
<dbReference type="Gene3D" id="2.40.10.220">
    <property type="entry name" value="predicted glycosyltransferase like domains"/>
    <property type="match status" value="1"/>
</dbReference>
<keyword evidence="4" id="KW-1185">Reference proteome</keyword>
<evidence type="ECO:0000313" key="4">
    <source>
        <dbReference type="Proteomes" id="UP000019482"/>
    </source>
</evidence>
<dbReference type="EMBL" id="CBXI010000040">
    <property type="protein sequence ID" value="CDL92198.1"/>
    <property type="molecule type" value="Genomic_DNA"/>
</dbReference>
<evidence type="ECO:0000313" key="3">
    <source>
        <dbReference type="EMBL" id="CDL92198.1"/>
    </source>
</evidence>
<dbReference type="InterPro" id="IPR009875">
    <property type="entry name" value="PilZ_domain"/>
</dbReference>
<feature type="domain" description="PilZ" evidence="2">
    <location>
        <begin position="61"/>
        <end position="151"/>
    </location>
</feature>
<keyword evidence="1" id="KW-0812">Transmembrane</keyword>
<keyword evidence="1" id="KW-1133">Transmembrane helix</keyword>
<proteinExistence type="predicted"/>
<organism evidence="3 4">
    <name type="scientific">Clostridium tyrobutyricum DIVETGP</name>
    <dbReference type="NCBI Taxonomy" id="1408889"/>
    <lineage>
        <taxon>Bacteria</taxon>
        <taxon>Bacillati</taxon>
        <taxon>Bacillota</taxon>
        <taxon>Clostridia</taxon>
        <taxon>Eubacteriales</taxon>
        <taxon>Clostridiaceae</taxon>
        <taxon>Clostridium</taxon>
    </lineage>
</organism>
<accession>W6N6D1</accession>
<dbReference type="GO" id="GO:0035438">
    <property type="term" value="F:cyclic-di-GMP binding"/>
    <property type="evidence" value="ECO:0007669"/>
    <property type="project" value="InterPro"/>
</dbReference>
<sequence length="279" mass="31622">MPQLAMFIMTILGFGVSLNKIVHANSSGLKESIIINVMWASYNLIGIVMVMLLSLEKPRYRQAERKILHCHSTFILSNSNVLNCSINNISDSGACISVNSNKLANVDVGDIIKLKIGDGDAFCRIIRCYGNNFGCRFMNLSREQYLNIIKYEFHNENGYYDVENKVAVYKGLEHEGNYNSSQYKDNIFTSNTAVNSFSKTDIKEINCLDHVDVRQCKPDKPMVNTKTEQKTSTDNDGYYGNLSTDIILKDIAKLSDTQITIIKMHKEIMDLKKELENTK</sequence>
<protein>
    <recommendedName>
        <fullName evidence="2">PilZ domain-containing protein</fullName>
    </recommendedName>
</protein>
<keyword evidence="1" id="KW-0472">Membrane</keyword>
<evidence type="ECO:0000259" key="2">
    <source>
        <dbReference type="Pfam" id="PF07238"/>
    </source>
</evidence>
<gene>
    <name evidence="3" type="ORF">CTDIVETGP_2268</name>
</gene>
<name>W6N6D1_CLOTY</name>
<feature type="transmembrane region" description="Helical" evidence="1">
    <location>
        <begin position="34"/>
        <end position="55"/>
    </location>
</feature>
<evidence type="ECO:0000256" key="1">
    <source>
        <dbReference type="SAM" id="Phobius"/>
    </source>
</evidence>
<dbReference type="AlphaFoldDB" id="W6N6D1"/>